<gene>
    <name evidence="3" type="ORF">IAB91_06125</name>
</gene>
<reference evidence="3" key="1">
    <citation type="submission" date="2020-10" db="EMBL/GenBank/DDBJ databases">
        <authorList>
            <person name="Gilroy R."/>
        </authorList>
    </citation>
    <scope>NUCLEOTIDE SEQUENCE</scope>
    <source>
        <strain evidence="3">B1-13419</strain>
    </source>
</reference>
<accession>A0A9D9IN74</accession>
<dbReference type="CDD" id="cd16442">
    <property type="entry name" value="BPL"/>
    <property type="match status" value="1"/>
</dbReference>
<evidence type="ECO:0000259" key="2">
    <source>
        <dbReference type="PROSITE" id="PS51733"/>
    </source>
</evidence>
<dbReference type="InterPro" id="IPR004143">
    <property type="entry name" value="BPL_LPL_catalytic"/>
</dbReference>
<keyword evidence="1 3" id="KW-0436">Ligase</keyword>
<dbReference type="InterPro" id="IPR045864">
    <property type="entry name" value="aa-tRNA-synth_II/BPL/LPL"/>
</dbReference>
<sequence>MKREHDIIWHQTIDSTNSEAARRMSEIDNLSVIAAEFQTAGRGQRGNRWNSKAAENLTFSIIVRPGKDGIPAIPAAGQFVISEITALTTVRYLDSKGIAASIKWPNDIYFNDSKICGILIENCVREGLLLWSICGVGINLNQETFPSDIPNPVSVKLITGKECILSDELLLWTECFDHVADLLSMPDGKEKIERMYLDKMYRKGIMAAYLDTLSGETFYGCIQGISETGCLRVMKEDGSLKDFAFKEIQYII</sequence>
<evidence type="ECO:0000313" key="3">
    <source>
        <dbReference type="EMBL" id="MBO8474849.1"/>
    </source>
</evidence>
<dbReference type="Proteomes" id="UP000823757">
    <property type="component" value="Unassembled WGS sequence"/>
</dbReference>
<name>A0A9D9IN74_9BACT</name>
<protein>
    <submittedName>
        <fullName evidence="3">Biotin--[acetyl-CoA-carboxylase] ligase</fullName>
        <ecNumber evidence="3">6.3.4.15</ecNumber>
    </submittedName>
</protein>
<proteinExistence type="predicted"/>
<feature type="domain" description="BPL/LPL catalytic" evidence="2">
    <location>
        <begin position="1"/>
        <end position="184"/>
    </location>
</feature>
<dbReference type="GO" id="GO:0005737">
    <property type="term" value="C:cytoplasm"/>
    <property type="evidence" value="ECO:0007669"/>
    <property type="project" value="TreeGrafter"/>
</dbReference>
<dbReference type="SUPFAM" id="SSF55681">
    <property type="entry name" value="Class II aaRS and biotin synthetases"/>
    <property type="match status" value="1"/>
</dbReference>
<dbReference type="EMBL" id="JADIMD010000094">
    <property type="protein sequence ID" value="MBO8474849.1"/>
    <property type="molecule type" value="Genomic_DNA"/>
</dbReference>
<dbReference type="Pfam" id="PF03099">
    <property type="entry name" value="BPL_LplA_LipB"/>
    <property type="match status" value="1"/>
</dbReference>
<evidence type="ECO:0000313" key="4">
    <source>
        <dbReference type="Proteomes" id="UP000823757"/>
    </source>
</evidence>
<dbReference type="PANTHER" id="PTHR12835">
    <property type="entry name" value="BIOTIN PROTEIN LIGASE"/>
    <property type="match status" value="1"/>
</dbReference>
<dbReference type="AlphaFoldDB" id="A0A9D9IN74"/>
<dbReference type="EC" id="6.3.4.15" evidence="3"/>
<dbReference type="Gene3D" id="3.30.930.10">
    <property type="entry name" value="Bira Bifunctional Protein, Domain 2"/>
    <property type="match status" value="1"/>
</dbReference>
<dbReference type="InterPro" id="IPR004408">
    <property type="entry name" value="Biotin_CoA_COase_ligase"/>
</dbReference>
<reference evidence="3" key="2">
    <citation type="journal article" date="2021" name="PeerJ">
        <title>Extensive microbial diversity within the chicken gut microbiome revealed by metagenomics and culture.</title>
        <authorList>
            <person name="Gilroy R."/>
            <person name="Ravi A."/>
            <person name="Getino M."/>
            <person name="Pursley I."/>
            <person name="Horton D.L."/>
            <person name="Alikhan N.F."/>
            <person name="Baker D."/>
            <person name="Gharbi K."/>
            <person name="Hall N."/>
            <person name="Watson M."/>
            <person name="Adriaenssens E.M."/>
            <person name="Foster-Nyarko E."/>
            <person name="Jarju S."/>
            <person name="Secka A."/>
            <person name="Antonio M."/>
            <person name="Oren A."/>
            <person name="Chaudhuri R.R."/>
            <person name="La Ragione R."/>
            <person name="Hildebrand F."/>
            <person name="Pallen M.J."/>
        </authorList>
    </citation>
    <scope>NUCLEOTIDE SEQUENCE</scope>
    <source>
        <strain evidence="3">B1-13419</strain>
    </source>
</reference>
<evidence type="ECO:0000256" key="1">
    <source>
        <dbReference type="ARBA" id="ARBA00022598"/>
    </source>
</evidence>
<organism evidence="3 4">
    <name type="scientific">Candidatus Cryptobacteroides faecigallinarum</name>
    <dbReference type="NCBI Taxonomy" id="2840763"/>
    <lineage>
        <taxon>Bacteria</taxon>
        <taxon>Pseudomonadati</taxon>
        <taxon>Bacteroidota</taxon>
        <taxon>Bacteroidia</taxon>
        <taxon>Bacteroidales</taxon>
        <taxon>Candidatus Cryptobacteroides</taxon>
    </lineage>
</organism>
<dbReference type="PROSITE" id="PS51733">
    <property type="entry name" value="BPL_LPL_CATALYTIC"/>
    <property type="match status" value="1"/>
</dbReference>
<dbReference type="PANTHER" id="PTHR12835:SF5">
    <property type="entry name" value="BIOTIN--PROTEIN LIGASE"/>
    <property type="match status" value="1"/>
</dbReference>
<dbReference type="NCBIfam" id="TIGR00121">
    <property type="entry name" value="birA_ligase"/>
    <property type="match status" value="1"/>
</dbReference>
<comment type="caution">
    <text evidence="3">The sequence shown here is derived from an EMBL/GenBank/DDBJ whole genome shotgun (WGS) entry which is preliminary data.</text>
</comment>
<dbReference type="GO" id="GO:0004077">
    <property type="term" value="F:biotin--[biotin carboxyl-carrier protein] ligase activity"/>
    <property type="evidence" value="ECO:0007669"/>
    <property type="project" value="UniProtKB-EC"/>
</dbReference>